<dbReference type="PRINTS" id="PR00625">
    <property type="entry name" value="JDOMAIN"/>
</dbReference>
<dbReference type="CDD" id="cd06257">
    <property type="entry name" value="DnaJ"/>
    <property type="match status" value="1"/>
</dbReference>
<dbReference type="EMBL" id="BNCQ01000045">
    <property type="protein sequence ID" value="GIM12862.1"/>
    <property type="molecule type" value="Genomic_DNA"/>
</dbReference>
<dbReference type="Pfam" id="PF00226">
    <property type="entry name" value="DnaJ"/>
    <property type="match status" value="1"/>
</dbReference>
<dbReference type="Gene3D" id="1.10.287.110">
    <property type="entry name" value="DnaJ domain"/>
    <property type="match status" value="1"/>
</dbReference>
<dbReference type="SMART" id="SM00271">
    <property type="entry name" value="DnaJ"/>
    <property type="match status" value="1"/>
</dbReference>
<dbReference type="Proteomes" id="UP000722791">
    <property type="component" value="Unassembled WGS sequence"/>
</dbReference>
<evidence type="ECO:0000313" key="2">
    <source>
        <dbReference type="EMBL" id="GIM12862.1"/>
    </source>
</evidence>
<dbReference type="PANTHER" id="PTHR44200:SF1">
    <property type="entry name" value="DNAJ HOMOLOG SUBFAMILY C MEMBER 7"/>
    <property type="match status" value="1"/>
</dbReference>
<dbReference type="SUPFAM" id="SSF46565">
    <property type="entry name" value="Chaperone J-domain"/>
    <property type="match status" value="1"/>
</dbReference>
<dbReference type="PROSITE" id="PS50076">
    <property type="entry name" value="DNAJ_2"/>
    <property type="match status" value="1"/>
</dbReference>
<dbReference type="Gene3D" id="1.25.40.10">
    <property type="entry name" value="Tetratricopeptide repeat domain"/>
    <property type="match status" value="1"/>
</dbReference>
<dbReference type="InterPro" id="IPR052758">
    <property type="entry name" value="SRC_co-chaperone"/>
</dbReference>
<dbReference type="PANTHER" id="PTHR44200">
    <property type="entry name" value="DNAJ HOMOLOG SUBFAMILY C MEMBER 7"/>
    <property type="match status" value="1"/>
</dbReference>
<dbReference type="InterPro" id="IPR001623">
    <property type="entry name" value="DnaJ_domain"/>
</dbReference>
<dbReference type="AlphaFoldDB" id="A0A8J4GQF0"/>
<evidence type="ECO:0000313" key="3">
    <source>
        <dbReference type="Proteomes" id="UP000722791"/>
    </source>
</evidence>
<organism evidence="2 3">
    <name type="scientific">Volvox reticuliferus</name>
    <dbReference type="NCBI Taxonomy" id="1737510"/>
    <lineage>
        <taxon>Eukaryota</taxon>
        <taxon>Viridiplantae</taxon>
        <taxon>Chlorophyta</taxon>
        <taxon>core chlorophytes</taxon>
        <taxon>Chlorophyceae</taxon>
        <taxon>CS clade</taxon>
        <taxon>Chlamydomonadales</taxon>
        <taxon>Volvocaceae</taxon>
        <taxon>Volvox</taxon>
    </lineage>
</organism>
<comment type="caution">
    <text evidence="2">The sequence shown here is derived from an EMBL/GenBank/DDBJ whole genome shotgun (WGS) entry which is preliminary data.</text>
</comment>
<feature type="domain" description="J" evidence="1">
    <location>
        <begin position="183"/>
        <end position="273"/>
    </location>
</feature>
<sequence>GAIGGRRRVPGERRMVSALYCSRAAAHVAMRLYADAVADCCAASAHDEMYAKPWKCRAEALASVNAFGPAAAALERCIQLTAAAAAAAPTFSAGNPKTPVGSGSVTIGGAADGAAAGGGGAAAAAVELVEYSDVDARELPLLRHILQRLQELARAAAAPVPPAATALLAAMVGAPSSAAPPVDHYAVLGVTHHASAVDVRAAYRRLALRYHPDKAAAAAAASAAASPAEARAAAASPVRAAVVAAAGTVFPMVAEAYAVLSDSASRRAYDLRRARVALSNKRHAGS</sequence>
<proteinExistence type="predicted"/>
<name>A0A8J4GQF0_9CHLO</name>
<protein>
    <recommendedName>
        <fullName evidence="1">J domain-containing protein</fullName>
    </recommendedName>
</protein>
<accession>A0A8J4GQF0</accession>
<reference evidence="2" key="1">
    <citation type="journal article" date="2021" name="Proc. Natl. Acad. Sci. U.S.A.">
        <title>Three genomes in the algal genus Volvox reveal the fate of a haploid sex-determining region after a transition to homothallism.</title>
        <authorList>
            <person name="Yamamoto K."/>
            <person name="Hamaji T."/>
            <person name="Kawai-Toyooka H."/>
            <person name="Matsuzaki R."/>
            <person name="Takahashi F."/>
            <person name="Nishimura Y."/>
            <person name="Kawachi M."/>
            <person name="Noguchi H."/>
            <person name="Minakuchi Y."/>
            <person name="Umen J.G."/>
            <person name="Toyoda A."/>
            <person name="Nozaki H."/>
        </authorList>
    </citation>
    <scope>NUCLEOTIDE SEQUENCE</scope>
    <source>
        <strain evidence="2">NIES-3785</strain>
    </source>
</reference>
<dbReference type="InterPro" id="IPR036869">
    <property type="entry name" value="J_dom_sf"/>
</dbReference>
<gene>
    <name evidence="2" type="ORF">Vretimale_16095</name>
</gene>
<dbReference type="PROSITE" id="PS00636">
    <property type="entry name" value="DNAJ_1"/>
    <property type="match status" value="1"/>
</dbReference>
<dbReference type="InterPro" id="IPR011990">
    <property type="entry name" value="TPR-like_helical_dom_sf"/>
</dbReference>
<feature type="non-terminal residue" evidence="2">
    <location>
        <position position="1"/>
    </location>
</feature>
<dbReference type="SUPFAM" id="SSF48452">
    <property type="entry name" value="TPR-like"/>
    <property type="match status" value="1"/>
</dbReference>
<dbReference type="InterPro" id="IPR018253">
    <property type="entry name" value="DnaJ_domain_CS"/>
</dbReference>
<evidence type="ECO:0000259" key="1">
    <source>
        <dbReference type="PROSITE" id="PS50076"/>
    </source>
</evidence>